<protein>
    <submittedName>
        <fullName evidence="1">Type IV pilin protein</fullName>
    </submittedName>
</protein>
<name>A0A7T4R4F1_9GAMM</name>
<dbReference type="AlphaFoldDB" id="A0A7T4R4F1"/>
<organism evidence="1 2">
    <name type="scientific">Spongiibacter nanhainus</name>
    <dbReference type="NCBI Taxonomy" id="2794344"/>
    <lineage>
        <taxon>Bacteria</taxon>
        <taxon>Pseudomonadati</taxon>
        <taxon>Pseudomonadota</taxon>
        <taxon>Gammaproteobacteria</taxon>
        <taxon>Cellvibrionales</taxon>
        <taxon>Spongiibacteraceae</taxon>
        <taxon>Spongiibacter</taxon>
    </lineage>
</organism>
<dbReference type="SUPFAM" id="SSF54523">
    <property type="entry name" value="Pili subunits"/>
    <property type="match status" value="1"/>
</dbReference>
<dbReference type="InterPro" id="IPR045584">
    <property type="entry name" value="Pilin-like"/>
</dbReference>
<accession>A0A7T4R4F1</accession>
<dbReference type="GO" id="GO:0043683">
    <property type="term" value="P:type IV pilus assembly"/>
    <property type="evidence" value="ECO:0007669"/>
    <property type="project" value="InterPro"/>
</dbReference>
<evidence type="ECO:0000313" key="1">
    <source>
        <dbReference type="EMBL" id="QQD20159.1"/>
    </source>
</evidence>
<dbReference type="Proteomes" id="UP000596063">
    <property type="component" value="Chromosome"/>
</dbReference>
<dbReference type="InterPro" id="IPR031982">
    <property type="entry name" value="PilE-like"/>
</dbReference>
<reference evidence="1 2" key="1">
    <citation type="submission" date="2020-12" db="EMBL/GenBank/DDBJ databases">
        <authorList>
            <person name="Shan Y."/>
        </authorList>
    </citation>
    <scope>NUCLEOTIDE SEQUENCE [LARGE SCALE GENOMIC DNA]</scope>
    <source>
        <strain evidence="2">csc3.9</strain>
    </source>
</reference>
<evidence type="ECO:0000313" key="2">
    <source>
        <dbReference type="Proteomes" id="UP000596063"/>
    </source>
</evidence>
<keyword evidence="2" id="KW-1185">Reference proteome</keyword>
<proteinExistence type="predicted"/>
<gene>
    <name evidence="1" type="ORF">I6N98_11620</name>
</gene>
<dbReference type="KEGG" id="snan:I6N98_11620"/>
<dbReference type="Pfam" id="PF16732">
    <property type="entry name" value="ComP_DUS"/>
    <property type="match status" value="1"/>
</dbReference>
<dbReference type="EMBL" id="CP066167">
    <property type="protein sequence ID" value="QQD20159.1"/>
    <property type="molecule type" value="Genomic_DNA"/>
</dbReference>
<sequence>MITVAIIGIIATLAIPSYNGYIERSRRSAASSFIMELANLQERFFLDNRAYAADMATLGATVPNEITDFYTFTTSANNAATPPTYSISAAPKGSQSGDDCGTLTLSSTGVKGHAAGATRCWE</sequence>
<dbReference type="Gene3D" id="3.30.700.10">
    <property type="entry name" value="Glycoprotein, Type 4 Pilin"/>
    <property type="match status" value="1"/>
</dbReference>